<dbReference type="InterPro" id="IPR057286">
    <property type="entry name" value="PUA_NSUN2"/>
</dbReference>
<dbReference type="InterPro" id="IPR023267">
    <property type="entry name" value="RCMT"/>
</dbReference>
<dbReference type="GO" id="GO:0001510">
    <property type="term" value="P:RNA methylation"/>
    <property type="evidence" value="ECO:0007669"/>
    <property type="project" value="InterPro"/>
</dbReference>
<dbReference type="PANTHER" id="PTHR22808:SF1">
    <property type="entry name" value="RNA CYTOSINE-C(5)-METHYLTRANSFERASE NSUN2-RELATED"/>
    <property type="match status" value="1"/>
</dbReference>
<dbReference type="Pfam" id="PF25378">
    <property type="entry name" value="PUA_NSUN2"/>
    <property type="match status" value="1"/>
</dbReference>
<proteinExistence type="predicted"/>
<reference evidence="3" key="2">
    <citation type="submission" date="2023-04" db="EMBL/GenBank/DDBJ databases">
        <authorList>
            <person name="Bruccoleri R.E."/>
            <person name="Oakeley E.J."/>
            <person name="Faust A.-M."/>
            <person name="Dessus-Babus S."/>
            <person name="Altorfer M."/>
            <person name="Burckhardt D."/>
            <person name="Oertli M."/>
            <person name="Naumann U."/>
            <person name="Petersen F."/>
            <person name="Wong J."/>
        </authorList>
    </citation>
    <scope>NUCLEOTIDE SEQUENCE</scope>
    <source>
        <strain evidence="3">GSM-AAB239-AS_SAM_17_03QT</strain>
        <tissue evidence="3">Leaf</tissue>
    </source>
</reference>
<comment type="caution">
    <text evidence="3">The sequence shown here is derived from an EMBL/GenBank/DDBJ whole genome shotgun (WGS) entry which is preliminary data.</text>
</comment>
<evidence type="ECO:0000313" key="3">
    <source>
        <dbReference type="EMBL" id="KAJ6823399.1"/>
    </source>
</evidence>
<dbReference type="GO" id="GO:0008173">
    <property type="term" value="F:RNA methyltransferase activity"/>
    <property type="evidence" value="ECO:0007669"/>
    <property type="project" value="InterPro"/>
</dbReference>
<reference evidence="3" key="1">
    <citation type="journal article" date="2023" name="GigaByte">
        <title>Genome assembly of the bearded iris, Iris pallida Lam.</title>
        <authorList>
            <person name="Bruccoleri R.E."/>
            <person name="Oakeley E.J."/>
            <person name="Faust A.M.E."/>
            <person name="Altorfer M."/>
            <person name="Dessus-Babus S."/>
            <person name="Burckhardt D."/>
            <person name="Oertli M."/>
            <person name="Naumann U."/>
            <person name="Petersen F."/>
            <person name="Wong J."/>
        </authorList>
    </citation>
    <scope>NUCLEOTIDE SEQUENCE</scope>
    <source>
        <strain evidence="3">GSM-AAB239-AS_SAM_17_03QT</strain>
    </source>
</reference>
<name>A0AAX6G3Y7_IRIPA</name>
<evidence type="ECO:0000259" key="2">
    <source>
        <dbReference type="Pfam" id="PF25378"/>
    </source>
</evidence>
<sequence length="144" mass="15565">MVFATLADFQHLLQYRTIKFSDFVDVEFGEKASALMPGCCVVVLNEGSQNADTILTNASTIAIICWKGKNNMSIMVSQLDGQELLERLYARFGKHPVRDENENANPDTDVVENAEDGVGGSEVASQGTVSPGEKEIGGNSKIIP</sequence>
<feature type="region of interest" description="Disordered" evidence="1">
    <location>
        <begin position="96"/>
        <end position="144"/>
    </location>
</feature>
<evidence type="ECO:0000313" key="4">
    <source>
        <dbReference type="Proteomes" id="UP001140949"/>
    </source>
</evidence>
<dbReference type="AlphaFoldDB" id="A0AAX6G3Y7"/>
<gene>
    <name evidence="3" type="ORF">M6B38_383585</name>
</gene>
<accession>A0AAX6G3Y7</accession>
<keyword evidence="4" id="KW-1185">Reference proteome</keyword>
<organism evidence="3 4">
    <name type="scientific">Iris pallida</name>
    <name type="common">Sweet iris</name>
    <dbReference type="NCBI Taxonomy" id="29817"/>
    <lineage>
        <taxon>Eukaryota</taxon>
        <taxon>Viridiplantae</taxon>
        <taxon>Streptophyta</taxon>
        <taxon>Embryophyta</taxon>
        <taxon>Tracheophyta</taxon>
        <taxon>Spermatophyta</taxon>
        <taxon>Magnoliopsida</taxon>
        <taxon>Liliopsida</taxon>
        <taxon>Asparagales</taxon>
        <taxon>Iridaceae</taxon>
        <taxon>Iridoideae</taxon>
        <taxon>Irideae</taxon>
        <taxon>Iris</taxon>
    </lineage>
</organism>
<dbReference type="PANTHER" id="PTHR22808">
    <property type="entry name" value="NCL1 YEAST -RELATED NOL1/NOP2/FMU SUN DOMAIN-CONTAINING"/>
    <property type="match status" value="1"/>
</dbReference>
<dbReference type="Proteomes" id="UP001140949">
    <property type="component" value="Unassembled WGS sequence"/>
</dbReference>
<evidence type="ECO:0000256" key="1">
    <source>
        <dbReference type="SAM" id="MobiDB-lite"/>
    </source>
</evidence>
<feature type="domain" description="RNA cytosine-C(5)-methyltransferase NSUN2-like PUA" evidence="2">
    <location>
        <begin position="2"/>
        <end position="89"/>
    </location>
</feature>
<protein>
    <submittedName>
        <fullName evidence="3">tRNA (Cytosine(34)-C(5))-methyltransferase isoform X2</fullName>
    </submittedName>
</protein>
<dbReference type="EMBL" id="JANAVB010022987">
    <property type="protein sequence ID" value="KAJ6823399.1"/>
    <property type="molecule type" value="Genomic_DNA"/>
</dbReference>